<comment type="caution">
    <text evidence="2">The sequence shown here is derived from an EMBL/GenBank/DDBJ whole genome shotgun (WGS) entry which is preliminary data.</text>
</comment>
<accession>A0A261FXF2</accession>
<dbReference type="RefSeq" id="WP_094730159.1">
    <property type="nucleotide sequence ID" value="NZ_MWWY01000028.1"/>
</dbReference>
<keyword evidence="1" id="KW-0472">Membrane</keyword>
<dbReference type="Pfam" id="PF18986">
    <property type="entry name" value="DUF5719"/>
    <property type="match status" value="1"/>
</dbReference>
<name>A0A261FXF2_9BIFI</name>
<dbReference type="EMBL" id="MWWY01000028">
    <property type="protein sequence ID" value="OZG63842.1"/>
    <property type="molecule type" value="Genomic_DNA"/>
</dbReference>
<protein>
    <recommendedName>
        <fullName evidence="4">Organic solvents resistance ABC transporter permease</fullName>
    </recommendedName>
</protein>
<evidence type="ECO:0008006" key="4">
    <source>
        <dbReference type="Google" id="ProtNLM"/>
    </source>
</evidence>
<dbReference type="InterPro" id="IPR043777">
    <property type="entry name" value="DUF5719"/>
</dbReference>
<keyword evidence="3" id="KW-1185">Reference proteome</keyword>
<dbReference type="Proteomes" id="UP000216074">
    <property type="component" value="Unassembled WGS sequence"/>
</dbReference>
<organism evidence="2 3">
    <name type="scientific">Bifidobacterium hapali</name>
    <dbReference type="NCBI Taxonomy" id="1630172"/>
    <lineage>
        <taxon>Bacteria</taxon>
        <taxon>Bacillati</taxon>
        <taxon>Actinomycetota</taxon>
        <taxon>Actinomycetes</taxon>
        <taxon>Bifidobacteriales</taxon>
        <taxon>Bifidobacteriaceae</taxon>
        <taxon>Bifidobacterium</taxon>
    </lineage>
</organism>
<evidence type="ECO:0000256" key="1">
    <source>
        <dbReference type="SAM" id="Phobius"/>
    </source>
</evidence>
<dbReference type="OrthoDB" id="3240451at2"/>
<evidence type="ECO:0000313" key="3">
    <source>
        <dbReference type="Proteomes" id="UP000216074"/>
    </source>
</evidence>
<evidence type="ECO:0000313" key="2">
    <source>
        <dbReference type="EMBL" id="OZG63842.1"/>
    </source>
</evidence>
<reference evidence="2 3" key="1">
    <citation type="journal article" date="2017" name="BMC Genomics">
        <title>Comparative genomic and phylogenomic analyses of the Bifidobacteriaceae family.</title>
        <authorList>
            <person name="Lugli G.A."/>
            <person name="Milani C."/>
            <person name="Turroni F."/>
            <person name="Duranti S."/>
            <person name="Mancabelli L."/>
            <person name="Mangifesta M."/>
            <person name="Ferrario C."/>
            <person name="Modesto M."/>
            <person name="Mattarelli P."/>
            <person name="Jiri K."/>
            <person name="van Sinderen D."/>
            <person name="Ventura M."/>
        </authorList>
    </citation>
    <scope>NUCLEOTIDE SEQUENCE [LARGE SCALE GENOMIC DNA]</scope>
    <source>
        <strain evidence="2 3">DSM 100202</strain>
    </source>
</reference>
<feature type="transmembrane region" description="Helical" evidence="1">
    <location>
        <begin position="12"/>
        <end position="37"/>
    </location>
</feature>
<gene>
    <name evidence="2" type="ORF">BHAP_1561</name>
</gene>
<proteinExistence type="predicted"/>
<sequence length="508" mass="51916">MSDPTPRHRATRTGFTVSAAIISSALILASLGGMAIITPLPSMLDKVAANGSASSQTVSQLQLVSYCPARMSLADSGSFGDSEFQPSAGNIASAARYAAFGSIYQSSIGTLAHSGDLLPAPQDDTSIITSSGDVDKTATLMQTHLLESASGTGTVASSASWATDGDLKGVAASSCTSTALEHEFLLPATTTGTTQQLVIANPSNKSTTVQLQVWGTSHQGALTLSTGESVSVKASGESVLDLSAAASDQNGLYVKVSSEQAPVAASVRVVTMDGLVSHGTEYATPVSPKANVSVMPGVQQGDRVNVIAYSDQGGNTTFSWITEQGERRADTKPLDAGKVTIVDLGEAPEGALALRAVSDTPSSMTMQLTRSGKDGQEDFALVNAGVTHTVSAVAVPGDLNASLTLVNSGNDEATGTITAYDSNGAPVGKHDVTLGAYAATSMDASSINAKATILRLDVHDNGQIVWGARVSDTAVHDADLAGLAWLPSSTLDASTTQIKVEQDPTIVR</sequence>
<keyword evidence="1" id="KW-0812">Transmembrane</keyword>
<dbReference type="AlphaFoldDB" id="A0A261FXF2"/>
<keyword evidence="1" id="KW-1133">Transmembrane helix</keyword>